<feature type="binding site" evidence="4">
    <location>
        <position position="303"/>
    </location>
    <ligand>
        <name>S-adenosyl-L-methionine</name>
        <dbReference type="ChEBI" id="CHEBI:59789"/>
    </ligand>
</feature>
<name>A0A1I5N108_9BACT</name>
<evidence type="ECO:0000256" key="3">
    <source>
        <dbReference type="ARBA" id="ARBA00022691"/>
    </source>
</evidence>
<dbReference type="PROSITE" id="PS50926">
    <property type="entry name" value="TRAM"/>
    <property type="match status" value="1"/>
</dbReference>
<dbReference type="CDD" id="cd02440">
    <property type="entry name" value="AdoMet_MTases"/>
    <property type="match status" value="1"/>
</dbReference>
<dbReference type="PANTHER" id="PTHR11061">
    <property type="entry name" value="RNA M5U METHYLTRANSFERASE"/>
    <property type="match status" value="1"/>
</dbReference>
<keyword evidence="2 4" id="KW-0808">Transferase</keyword>
<dbReference type="PROSITE" id="PS51687">
    <property type="entry name" value="SAM_MT_RNA_M5U"/>
    <property type="match status" value="1"/>
</dbReference>
<dbReference type="Pfam" id="PF01938">
    <property type="entry name" value="TRAM"/>
    <property type="match status" value="1"/>
</dbReference>
<dbReference type="GO" id="GO:0070041">
    <property type="term" value="F:rRNA (uridine-C5-)-methyltransferase activity"/>
    <property type="evidence" value="ECO:0007669"/>
    <property type="project" value="TreeGrafter"/>
</dbReference>
<dbReference type="Gene3D" id="3.40.50.150">
    <property type="entry name" value="Vaccinia Virus protein VP39"/>
    <property type="match status" value="1"/>
</dbReference>
<sequence length="473" mass="54111">MRGKNKKPNIVLENVLIEDFASEAKCLSRVNDEVIFIEGPVAPGDYADLRITKSKKNYKEATAINIRPTSAFRTQTTCSHFGVCGGCKWQHIDYQQQLVFKTKQVTDNLERIAKVDLPAINPILPSKETFYYRNKLEFTFSKNRWLTAEEMNTEGNLSKNALGFHVPKRYDKILDVSHCYLQPDPSNKIRLAVKDFAEKHDMEFYELVRQEEGVLRNLIIRIAKTGDLMVIVQFAKNSPEEIQLMMDFLANEFPEITSLNYIINTKGNDTFHDLEVINVKGFPYIIEEMEGLKFRVGPKSFYQTNSTQAYELYKITRDYADLQGDELVYDLYTGTGTIANFVAKKARKVIGLEYVEMAVEDARVNSEINNISNTEFYAGDMRKLLDEDFIKQNGRPDVVITDPPRAGMDEPVVRTLLEAAPKRIVYVSCNPATQARDLALLDAKYVVTAVQPVDMFPQTHHVENVVRLDLREN</sequence>
<dbReference type="InterPro" id="IPR029063">
    <property type="entry name" value="SAM-dependent_MTases_sf"/>
</dbReference>
<feature type="binding site" evidence="4">
    <location>
        <position position="353"/>
    </location>
    <ligand>
        <name>S-adenosyl-L-methionine</name>
        <dbReference type="ChEBI" id="CHEBI:59789"/>
    </ligand>
</feature>
<protein>
    <submittedName>
        <fullName evidence="7">23S rRNA m(5)U-1939 methyltransferase</fullName>
    </submittedName>
</protein>
<feature type="binding site" evidence="4">
    <location>
        <position position="332"/>
    </location>
    <ligand>
        <name>S-adenosyl-L-methionine</name>
        <dbReference type="ChEBI" id="CHEBI:59789"/>
    </ligand>
</feature>
<dbReference type="PROSITE" id="PS01230">
    <property type="entry name" value="TRMA_1"/>
    <property type="match status" value="1"/>
</dbReference>
<evidence type="ECO:0000313" key="7">
    <source>
        <dbReference type="EMBL" id="SFP15302.1"/>
    </source>
</evidence>
<keyword evidence="3 4" id="KW-0949">S-adenosyl-L-methionine</keyword>
<dbReference type="SUPFAM" id="SSF53335">
    <property type="entry name" value="S-adenosyl-L-methionine-dependent methyltransferases"/>
    <property type="match status" value="1"/>
</dbReference>
<feature type="domain" description="TRAM" evidence="6">
    <location>
        <begin position="1"/>
        <end position="65"/>
    </location>
</feature>
<dbReference type="EMBL" id="FOXH01000001">
    <property type="protein sequence ID" value="SFP15302.1"/>
    <property type="molecule type" value="Genomic_DNA"/>
</dbReference>
<feature type="active site" evidence="5">
    <location>
        <position position="429"/>
    </location>
</feature>
<reference evidence="7 8" key="1">
    <citation type="submission" date="2016-10" db="EMBL/GenBank/DDBJ databases">
        <authorList>
            <person name="de Groot N.N."/>
        </authorList>
    </citation>
    <scope>NUCLEOTIDE SEQUENCE [LARGE SCALE GENOMIC DNA]</scope>
    <source>
        <strain evidence="8">E92,LMG 26720,CCM 7988</strain>
    </source>
</reference>
<accession>A0A1I5N108</accession>
<dbReference type="Gene3D" id="2.40.50.1070">
    <property type="match status" value="1"/>
</dbReference>
<dbReference type="OrthoDB" id="9804590at2"/>
<dbReference type="Gene3D" id="2.40.50.140">
    <property type="entry name" value="Nucleic acid-binding proteins"/>
    <property type="match status" value="1"/>
</dbReference>
<dbReference type="PANTHER" id="PTHR11061:SF30">
    <property type="entry name" value="TRNA (URACIL(54)-C(5))-METHYLTRANSFERASE"/>
    <property type="match status" value="1"/>
</dbReference>
<evidence type="ECO:0000256" key="1">
    <source>
        <dbReference type="ARBA" id="ARBA00022603"/>
    </source>
</evidence>
<dbReference type="Proteomes" id="UP000199306">
    <property type="component" value="Unassembled WGS sequence"/>
</dbReference>
<comment type="similarity">
    <text evidence="4">Belongs to the class I-like SAM-binding methyltransferase superfamily. RNA M5U methyltransferase family.</text>
</comment>
<dbReference type="AlphaFoldDB" id="A0A1I5N108"/>
<proteinExistence type="inferred from homology"/>
<dbReference type="InterPro" id="IPR012340">
    <property type="entry name" value="NA-bd_OB-fold"/>
</dbReference>
<organism evidence="7 8">
    <name type="scientific">Pseudarcicella hirudinis</name>
    <dbReference type="NCBI Taxonomy" id="1079859"/>
    <lineage>
        <taxon>Bacteria</taxon>
        <taxon>Pseudomonadati</taxon>
        <taxon>Bacteroidota</taxon>
        <taxon>Cytophagia</taxon>
        <taxon>Cytophagales</taxon>
        <taxon>Flectobacillaceae</taxon>
        <taxon>Pseudarcicella</taxon>
    </lineage>
</organism>
<dbReference type="RefSeq" id="WP_092011662.1">
    <property type="nucleotide sequence ID" value="NZ_FOXH01000001.1"/>
</dbReference>
<dbReference type="InterPro" id="IPR030391">
    <property type="entry name" value="MeTrfase_TrmA_CS"/>
</dbReference>
<keyword evidence="1 4" id="KW-0489">Methyltransferase</keyword>
<evidence type="ECO:0000256" key="4">
    <source>
        <dbReference type="PROSITE-ProRule" id="PRU01024"/>
    </source>
</evidence>
<gene>
    <name evidence="7" type="ORF">SAMN04515674_101541</name>
</gene>
<evidence type="ECO:0000259" key="6">
    <source>
        <dbReference type="PROSITE" id="PS50926"/>
    </source>
</evidence>
<evidence type="ECO:0000313" key="8">
    <source>
        <dbReference type="Proteomes" id="UP000199306"/>
    </source>
</evidence>
<feature type="binding site" evidence="4">
    <location>
        <position position="402"/>
    </location>
    <ligand>
        <name>S-adenosyl-L-methionine</name>
        <dbReference type="ChEBI" id="CHEBI:59789"/>
    </ligand>
</feature>
<evidence type="ECO:0000256" key="5">
    <source>
        <dbReference type="PROSITE-ProRule" id="PRU10015"/>
    </source>
</evidence>
<dbReference type="STRING" id="1079859.SAMN04515674_101541"/>
<feature type="active site" description="Nucleophile" evidence="4">
    <location>
        <position position="429"/>
    </location>
</feature>
<evidence type="ECO:0000256" key="2">
    <source>
        <dbReference type="ARBA" id="ARBA00022679"/>
    </source>
</evidence>
<dbReference type="InterPro" id="IPR002792">
    <property type="entry name" value="TRAM_dom"/>
</dbReference>
<dbReference type="Pfam" id="PF05958">
    <property type="entry name" value="tRNA_U5-meth_tr"/>
    <property type="match status" value="1"/>
</dbReference>
<dbReference type="FunFam" id="3.40.50.150:FF:000009">
    <property type="entry name" value="23S rRNA (Uracil(1939)-C(5))-methyltransferase RlmD"/>
    <property type="match status" value="1"/>
</dbReference>
<dbReference type="GO" id="GO:0070475">
    <property type="term" value="P:rRNA base methylation"/>
    <property type="evidence" value="ECO:0007669"/>
    <property type="project" value="TreeGrafter"/>
</dbReference>
<dbReference type="NCBIfam" id="TIGR00479">
    <property type="entry name" value="rumA"/>
    <property type="match status" value="1"/>
</dbReference>
<dbReference type="PROSITE" id="PS01231">
    <property type="entry name" value="TRMA_2"/>
    <property type="match status" value="1"/>
</dbReference>
<dbReference type="InterPro" id="IPR030390">
    <property type="entry name" value="MeTrfase_TrmA_AS"/>
</dbReference>
<dbReference type="InterPro" id="IPR010280">
    <property type="entry name" value="U5_MeTrfase_fam"/>
</dbReference>
<keyword evidence="8" id="KW-1185">Reference proteome</keyword>